<name>A0A0P7Z251_9CYAN</name>
<dbReference type="AlphaFoldDB" id="A0A0P7Z251"/>
<comment type="caution">
    <text evidence="1">The sequence shown here is derived from an EMBL/GenBank/DDBJ whole genome shotgun (WGS) entry which is preliminary data.</text>
</comment>
<evidence type="ECO:0000313" key="1">
    <source>
        <dbReference type="EMBL" id="KPQ37071.1"/>
    </source>
</evidence>
<proteinExistence type="predicted"/>
<dbReference type="EMBL" id="LJZR01000003">
    <property type="protein sequence ID" value="KPQ37071.1"/>
    <property type="molecule type" value="Genomic_DNA"/>
</dbReference>
<gene>
    <name evidence="1" type="ORF">HLUCCA11_03890</name>
</gene>
<dbReference type="Proteomes" id="UP000050465">
    <property type="component" value="Unassembled WGS sequence"/>
</dbReference>
<accession>A0A0P7Z251</accession>
<protein>
    <submittedName>
        <fullName evidence="1">Uncharacterized protein</fullName>
    </submittedName>
</protein>
<organism evidence="1 2">
    <name type="scientific">Phormidesmis priestleyi Ana</name>
    <dbReference type="NCBI Taxonomy" id="1666911"/>
    <lineage>
        <taxon>Bacteria</taxon>
        <taxon>Bacillati</taxon>
        <taxon>Cyanobacteriota</taxon>
        <taxon>Cyanophyceae</taxon>
        <taxon>Leptolyngbyales</taxon>
        <taxon>Leptolyngbyaceae</taxon>
        <taxon>Phormidesmis</taxon>
    </lineage>
</organism>
<dbReference type="STRING" id="1666911.HLUCCA11_03890"/>
<reference evidence="1 2" key="1">
    <citation type="submission" date="2015-09" db="EMBL/GenBank/DDBJ databases">
        <title>Identification and resolution of microdiversity through metagenomic sequencing of parallel consortia.</title>
        <authorList>
            <person name="Nelson W.C."/>
            <person name="Romine M.F."/>
            <person name="Lindemann S.R."/>
        </authorList>
    </citation>
    <scope>NUCLEOTIDE SEQUENCE [LARGE SCALE GENOMIC DNA]</scope>
    <source>
        <strain evidence="1">Ana</strain>
    </source>
</reference>
<sequence length="64" mass="7118">MANLSSASHAAQDSELWQSLKNAIAASSGYQSWRAEQLKAITTTISDEQLVRLYLRDTLETLAY</sequence>
<evidence type="ECO:0000313" key="2">
    <source>
        <dbReference type="Proteomes" id="UP000050465"/>
    </source>
</evidence>